<dbReference type="GO" id="GO:0032259">
    <property type="term" value="P:methylation"/>
    <property type="evidence" value="ECO:0007669"/>
    <property type="project" value="UniProtKB-KW"/>
</dbReference>
<accession>A0A6A6W4B7</accession>
<gene>
    <name evidence="2" type="ORF">EJ05DRAFT_64348</name>
</gene>
<proteinExistence type="predicted"/>
<evidence type="ECO:0000259" key="1">
    <source>
        <dbReference type="Pfam" id="PF13847"/>
    </source>
</evidence>
<keyword evidence="2" id="KW-0489">Methyltransferase</keyword>
<keyword evidence="2" id="KW-0808">Transferase</keyword>
<dbReference type="InterPro" id="IPR029063">
    <property type="entry name" value="SAM-dependent_MTases_sf"/>
</dbReference>
<dbReference type="GeneID" id="54490892"/>
<dbReference type="SUPFAM" id="SSF53335">
    <property type="entry name" value="S-adenosyl-L-methionine-dependent methyltransferases"/>
    <property type="match status" value="1"/>
</dbReference>
<dbReference type="Proteomes" id="UP000799437">
    <property type="component" value="Unassembled WGS sequence"/>
</dbReference>
<dbReference type="AlphaFoldDB" id="A0A6A6W4B7"/>
<organism evidence="2 3">
    <name type="scientific">Pseudovirgaria hyperparasitica</name>
    <dbReference type="NCBI Taxonomy" id="470096"/>
    <lineage>
        <taxon>Eukaryota</taxon>
        <taxon>Fungi</taxon>
        <taxon>Dikarya</taxon>
        <taxon>Ascomycota</taxon>
        <taxon>Pezizomycotina</taxon>
        <taxon>Dothideomycetes</taxon>
        <taxon>Dothideomycetes incertae sedis</taxon>
        <taxon>Acrospermales</taxon>
        <taxon>Acrospermaceae</taxon>
        <taxon>Pseudovirgaria</taxon>
    </lineage>
</organism>
<keyword evidence="3" id="KW-1185">Reference proteome</keyword>
<dbReference type="PANTHER" id="PTHR43591">
    <property type="entry name" value="METHYLTRANSFERASE"/>
    <property type="match status" value="1"/>
</dbReference>
<feature type="domain" description="Methyltransferase" evidence="1">
    <location>
        <begin position="96"/>
        <end position="174"/>
    </location>
</feature>
<dbReference type="RefSeq" id="XP_033598858.1">
    <property type="nucleotide sequence ID" value="XM_033749838.1"/>
</dbReference>
<name>A0A6A6W4B7_9PEZI</name>
<dbReference type="InterPro" id="IPR025714">
    <property type="entry name" value="Methyltranfer_dom"/>
</dbReference>
<reference evidence="2" key="1">
    <citation type="journal article" date="2020" name="Stud. Mycol.">
        <title>101 Dothideomycetes genomes: a test case for predicting lifestyles and emergence of pathogens.</title>
        <authorList>
            <person name="Haridas S."/>
            <person name="Albert R."/>
            <person name="Binder M."/>
            <person name="Bloem J."/>
            <person name="Labutti K."/>
            <person name="Salamov A."/>
            <person name="Andreopoulos B."/>
            <person name="Baker S."/>
            <person name="Barry K."/>
            <person name="Bills G."/>
            <person name="Bluhm B."/>
            <person name="Cannon C."/>
            <person name="Castanera R."/>
            <person name="Culley D."/>
            <person name="Daum C."/>
            <person name="Ezra D."/>
            <person name="Gonzalez J."/>
            <person name="Henrissat B."/>
            <person name="Kuo A."/>
            <person name="Liang C."/>
            <person name="Lipzen A."/>
            <person name="Lutzoni F."/>
            <person name="Magnuson J."/>
            <person name="Mondo S."/>
            <person name="Nolan M."/>
            <person name="Ohm R."/>
            <person name="Pangilinan J."/>
            <person name="Park H.-J."/>
            <person name="Ramirez L."/>
            <person name="Alfaro M."/>
            <person name="Sun H."/>
            <person name="Tritt A."/>
            <person name="Yoshinaga Y."/>
            <person name="Zwiers L.-H."/>
            <person name="Turgeon B."/>
            <person name="Goodwin S."/>
            <person name="Spatafora J."/>
            <person name="Crous P."/>
            <person name="Grigoriev I."/>
        </authorList>
    </citation>
    <scope>NUCLEOTIDE SEQUENCE</scope>
    <source>
        <strain evidence="2">CBS 121739</strain>
    </source>
</reference>
<dbReference type="Gene3D" id="3.40.50.150">
    <property type="entry name" value="Vaccinia Virus protein VP39"/>
    <property type="match status" value="1"/>
</dbReference>
<sequence length="286" mass="31968">MSISVGSPEWYRQMKDVKSDVGRLTINHYGFKQAANGELIFAPLDFSSAPRKVLDVATADGLWMRDVQSSIPAPPHGEHVFVGTEINEAFFPSSHPENISFVLQDMNKPGPESWSQAFDLVHMRLALLAATSPQAVIEEHMKYLKPGAWLVIGDCDRVCPTSEAENPYYHMFFKVMRAVLTKMRADPDVALKSKAWLEEAGFEDVQEHMVMRQVGKRNPDETMAEKAAESDLIITAGMANNAKGLDSSLKPYTDEILDDLAANLGKELRDQGALFPMRFIWGRKPQ</sequence>
<dbReference type="OrthoDB" id="184880at2759"/>
<evidence type="ECO:0000313" key="2">
    <source>
        <dbReference type="EMBL" id="KAF2756407.1"/>
    </source>
</evidence>
<dbReference type="PANTHER" id="PTHR43591:SF110">
    <property type="entry name" value="RHODANESE DOMAIN-CONTAINING PROTEIN"/>
    <property type="match status" value="1"/>
</dbReference>
<dbReference type="Pfam" id="PF13847">
    <property type="entry name" value="Methyltransf_31"/>
    <property type="match status" value="1"/>
</dbReference>
<dbReference type="GO" id="GO:0008168">
    <property type="term" value="F:methyltransferase activity"/>
    <property type="evidence" value="ECO:0007669"/>
    <property type="project" value="UniProtKB-KW"/>
</dbReference>
<dbReference type="CDD" id="cd02440">
    <property type="entry name" value="AdoMet_MTases"/>
    <property type="match status" value="1"/>
</dbReference>
<protein>
    <submittedName>
        <fullName evidence="2">S-adenosyl-L-methionine-dependent methyltransferase</fullName>
    </submittedName>
</protein>
<dbReference type="EMBL" id="ML996575">
    <property type="protein sequence ID" value="KAF2756407.1"/>
    <property type="molecule type" value="Genomic_DNA"/>
</dbReference>
<evidence type="ECO:0000313" key="3">
    <source>
        <dbReference type="Proteomes" id="UP000799437"/>
    </source>
</evidence>